<dbReference type="AlphaFoldDB" id="L0F9Q4"/>
<gene>
    <name evidence="1" type="ordered locus">Desdi_2242</name>
</gene>
<proteinExistence type="predicted"/>
<keyword evidence="2" id="KW-1185">Reference proteome</keyword>
<evidence type="ECO:0000313" key="2">
    <source>
        <dbReference type="Proteomes" id="UP000010797"/>
    </source>
</evidence>
<dbReference type="EMBL" id="CP003344">
    <property type="protein sequence ID" value="AGA69673.1"/>
    <property type="molecule type" value="Genomic_DNA"/>
</dbReference>
<dbReference type="KEGG" id="ddl:Desdi_2242"/>
<organism evidence="1 2">
    <name type="scientific">Desulfitobacterium dichloroeliminans (strain LMG P-21439 / DCA1)</name>
    <dbReference type="NCBI Taxonomy" id="871963"/>
    <lineage>
        <taxon>Bacteria</taxon>
        <taxon>Bacillati</taxon>
        <taxon>Bacillota</taxon>
        <taxon>Clostridia</taxon>
        <taxon>Eubacteriales</taxon>
        <taxon>Desulfitobacteriaceae</taxon>
        <taxon>Desulfitobacterium</taxon>
    </lineage>
</organism>
<reference evidence="2" key="1">
    <citation type="submission" date="2012-02" db="EMBL/GenBank/DDBJ databases">
        <title>Complete sequence of Desulfitobacterium dichloroeliminans LMG P-21439.</title>
        <authorList>
            <person name="Lucas S."/>
            <person name="Han J."/>
            <person name="Lapidus A."/>
            <person name="Cheng J.-F."/>
            <person name="Goodwin L."/>
            <person name="Pitluck S."/>
            <person name="Peters L."/>
            <person name="Ovchinnikova G."/>
            <person name="Teshima H."/>
            <person name="Detter J.C."/>
            <person name="Han C."/>
            <person name="Tapia R."/>
            <person name="Land M."/>
            <person name="Hauser L."/>
            <person name="Kyrpides N."/>
            <person name="Ivanova N."/>
            <person name="Pagani I."/>
            <person name="Kruse T."/>
            <person name="de Vos W.M."/>
            <person name="Boon N."/>
            <person name="Smidt H."/>
            <person name="Woyke T."/>
        </authorList>
    </citation>
    <scope>NUCLEOTIDE SEQUENCE [LARGE SCALE GENOMIC DNA]</scope>
    <source>
        <strain evidence="2">LMG P-21439 / DCA1</strain>
    </source>
</reference>
<sequence length="54" mass="5915">MKEKSKASLALFSFKRVLAIQDGIIIYSSNDYFKVPFGTKVAQSVISEVFALGA</sequence>
<accession>L0F9Q4</accession>
<dbReference type="STRING" id="871963.Desdi_2242"/>
<evidence type="ECO:0000313" key="1">
    <source>
        <dbReference type="EMBL" id="AGA69673.1"/>
    </source>
</evidence>
<dbReference type="Proteomes" id="UP000010797">
    <property type="component" value="Chromosome"/>
</dbReference>
<protein>
    <submittedName>
        <fullName evidence="1">Uncharacterized protein</fullName>
    </submittedName>
</protein>
<dbReference type="HOGENOM" id="CLU_3042690_0_0_9"/>
<name>L0F9Q4_DESDL</name>